<feature type="transmembrane region" description="Helical" evidence="11">
    <location>
        <begin position="85"/>
        <end position="106"/>
    </location>
</feature>
<evidence type="ECO:0008006" key="14">
    <source>
        <dbReference type="Google" id="ProtNLM"/>
    </source>
</evidence>
<keyword evidence="4 11" id="KW-0812">Transmembrane</keyword>
<sequence>MAGLINSVVEKYNYVIHDLADPRTADWWGVSNPLVGCVYILSREYNLACEPVDYSNNPRALRIQFCIVFTHNIAVFFYECNYPKALNGLCALNSLIFIYLFGKFYIQSYKKENAKNRAKLENKKSAPVSSDFGRKRKFVEKSR</sequence>
<evidence type="ECO:0000256" key="10">
    <source>
        <dbReference type="SAM" id="MobiDB-lite"/>
    </source>
</evidence>
<evidence type="ECO:0000256" key="9">
    <source>
        <dbReference type="ARBA" id="ARBA00023160"/>
    </source>
</evidence>
<feature type="compositionally biased region" description="Basic residues" evidence="10">
    <location>
        <begin position="134"/>
        <end position="143"/>
    </location>
</feature>
<keyword evidence="6 11" id="KW-1133">Transmembrane helix</keyword>
<reference evidence="12" key="1">
    <citation type="journal article" date="2021" name="G3 (Bethesda)">
        <title>Genome and transcriptome analysis of the beet armyworm Spodoptera exigua reveals targets for pest control. .</title>
        <authorList>
            <person name="Simon S."/>
            <person name="Breeschoten T."/>
            <person name="Jansen H.J."/>
            <person name="Dirks R.P."/>
            <person name="Schranz M.E."/>
            <person name="Ros V.I.D."/>
        </authorList>
    </citation>
    <scope>NUCLEOTIDE SEQUENCE</scope>
    <source>
        <strain evidence="12">TB_SE_WUR_2020</strain>
    </source>
</reference>
<keyword evidence="7" id="KW-0443">Lipid metabolism</keyword>
<evidence type="ECO:0000256" key="1">
    <source>
        <dbReference type="ARBA" id="ARBA00004141"/>
    </source>
</evidence>
<dbReference type="EMBL" id="JACEFF010000168">
    <property type="protein sequence ID" value="KAH9642895.1"/>
    <property type="molecule type" value="Genomic_DNA"/>
</dbReference>
<keyword evidence="3" id="KW-0808">Transferase</keyword>
<feature type="region of interest" description="Disordered" evidence="10">
    <location>
        <begin position="120"/>
        <end position="143"/>
    </location>
</feature>
<evidence type="ECO:0000256" key="8">
    <source>
        <dbReference type="ARBA" id="ARBA00023136"/>
    </source>
</evidence>
<dbReference type="GO" id="GO:0009922">
    <property type="term" value="F:fatty acid elongase activity"/>
    <property type="evidence" value="ECO:0007669"/>
    <property type="project" value="InterPro"/>
</dbReference>
<proteinExistence type="predicted"/>
<keyword evidence="8 11" id="KW-0472">Membrane</keyword>
<gene>
    <name evidence="12" type="ORF">HF086_005177</name>
</gene>
<keyword evidence="2" id="KW-0444">Lipid biosynthesis</keyword>
<dbReference type="Pfam" id="PF01151">
    <property type="entry name" value="ELO"/>
    <property type="match status" value="1"/>
</dbReference>
<evidence type="ECO:0000256" key="11">
    <source>
        <dbReference type="SAM" id="Phobius"/>
    </source>
</evidence>
<evidence type="ECO:0000313" key="12">
    <source>
        <dbReference type="EMBL" id="KAH9642895.1"/>
    </source>
</evidence>
<dbReference type="AlphaFoldDB" id="A0A922MSQ6"/>
<keyword evidence="9" id="KW-0275">Fatty acid biosynthesis</keyword>
<name>A0A922MSQ6_SPOEX</name>
<evidence type="ECO:0000256" key="5">
    <source>
        <dbReference type="ARBA" id="ARBA00022832"/>
    </source>
</evidence>
<accession>A0A922MSQ6</accession>
<protein>
    <recommendedName>
        <fullName evidence="14">Very-long-chain 3-oxoacyl-CoA synthase</fullName>
    </recommendedName>
</protein>
<keyword evidence="5" id="KW-0276">Fatty acid metabolism</keyword>
<evidence type="ECO:0000256" key="4">
    <source>
        <dbReference type="ARBA" id="ARBA00022692"/>
    </source>
</evidence>
<dbReference type="GO" id="GO:0006633">
    <property type="term" value="P:fatty acid biosynthetic process"/>
    <property type="evidence" value="ECO:0007669"/>
    <property type="project" value="UniProtKB-KW"/>
</dbReference>
<evidence type="ECO:0000256" key="3">
    <source>
        <dbReference type="ARBA" id="ARBA00022679"/>
    </source>
</evidence>
<dbReference type="InterPro" id="IPR002076">
    <property type="entry name" value="ELO_fam"/>
</dbReference>
<dbReference type="GO" id="GO:0016020">
    <property type="term" value="C:membrane"/>
    <property type="evidence" value="ECO:0007669"/>
    <property type="project" value="UniProtKB-SubCell"/>
</dbReference>
<evidence type="ECO:0000256" key="6">
    <source>
        <dbReference type="ARBA" id="ARBA00022989"/>
    </source>
</evidence>
<evidence type="ECO:0000313" key="13">
    <source>
        <dbReference type="Proteomes" id="UP000814243"/>
    </source>
</evidence>
<comment type="caution">
    <text evidence="12">The sequence shown here is derived from an EMBL/GenBank/DDBJ whole genome shotgun (WGS) entry which is preliminary data.</text>
</comment>
<dbReference type="Proteomes" id="UP000814243">
    <property type="component" value="Unassembled WGS sequence"/>
</dbReference>
<evidence type="ECO:0000256" key="7">
    <source>
        <dbReference type="ARBA" id="ARBA00023098"/>
    </source>
</evidence>
<organism evidence="12 13">
    <name type="scientific">Spodoptera exigua</name>
    <name type="common">Beet armyworm</name>
    <name type="synonym">Noctua fulgens</name>
    <dbReference type="NCBI Taxonomy" id="7107"/>
    <lineage>
        <taxon>Eukaryota</taxon>
        <taxon>Metazoa</taxon>
        <taxon>Ecdysozoa</taxon>
        <taxon>Arthropoda</taxon>
        <taxon>Hexapoda</taxon>
        <taxon>Insecta</taxon>
        <taxon>Pterygota</taxon>
        <taxon>Neoptera</taxon>
        <taxon>Endopterygota</taxon>
        <taxon>Lepidoptera</taxon>
        <taxon>Glossata</taxon>
        <taxon>Ditrysia</taxon>
        <taxon>Noctuoidea</taxon>
        <taxon>Noctuidae</taxon>
        <taxon>Amphipyrinae</taxon>
        <taxon>Spodoptera</taxon>
    </lineage>
</organism>
<comment type="subcellular location">
    <subcellularLocation>
        <location evidence="1">Membrane</location>
        <topology evidence="1">Multi-pass membrane protein</topology>
    </subcellularLocation>
</comment>
<evidence type="ECO:0000256" key="2">
    <source>
        <dbReference type="ARBA" id="ARBA00022516"/>
    </source>
</evidence>